<dbReference type="PANTHER" id="PTHR30294">
    <property type="entry name" value="MEMBRANE COMPONENT OF ABC TRANSPORTER YHHJ-RELATED"/>
    <property type="match status" value="1"/>
</dbReference>
<comment type="caution">
    <text evidence="7">The sequence shown here is derived from an EMBL/GenBank/DDBJ whole genome shotgun (WGS) entry which is preliminary data.</text>
</comment>
<feature type="transmembrane region" description="Helical" evidence="6">
    <location>
        <begin position="255"/>
        <end position="279"/>
    </location>
</feature>
<dbReference type="Pfam" id="PF12679">
    <property type="entry name" value="ABC2_membrane_2"/>
    <property type="match status" value="1"/>
</dbReference>
<dbReference type="AlphaFoldDB" id="A0AAE4T3M2"/>
<evidence type="ECO:0000256" key="1">
    <source>
        <dbReference type="ARBA" id="ARBA00004651"/>
    </source>
</evidence>
<reference evidence="7 8" key="1">
    <citation type="submission" date="2023-08" db="EMBL/GenBank/DDBJ databases">
        <title>Draft genome sequence of Thermococcus waiotapuensis WT1T, a thermophilic sulphur-dependent archaeon from order Thermococcales.</title>
        <authorList>
            <person name="Manners S.H."/>
            <person name="Carere C.R."/>
            <person name="Dhami M.K."/>
            <person name="Dobson R.C.J."/>
            <person name="Stott M.B."/>
        </authorList>
    </citation>
    <scope>NUCLEOTIDE SEQUENCE [LARGE SCALE GENOMIC DNA]</scope>
    <source>
        <strain evidence="7 8">WT1</strain>
    </source>
</reference>
<keyword evidence="3 6" id="KW-0812">Transmembrane</keyword>
<feature type="transmembrane region" description="Helical" evidence="6">
    <location>
        <begin position="286"/>
        <end position="308"/>
    </location>
</feature>
<keyword evidence="5 6" id="KW-0472">Membrane</keyword>
<evidence type="ECO:0000313" key="8">
    <source>
        <dbReference type="Proteomes" id="UP001245683"/>
    </source>
</evidence>
<feature type="transmembrane region" description="Helical" evidence="6">
    <location>
        <begin position="338"/>
        <end position="363"/>
    </location>
</feature>
<evidence type="ECO:0000256" key="6">
    <source>
        <dbReference type="SAM" id="Phobius"/>
    </source>
</evidence>
<name>A0AAE4T3M2_9EURY</name>
<keyword evidence="8" id="KW-1185">Reference proteome</keyword>
<gene>
    <name evidence="7" type="ORF">RBI02_05205</name>
</gene>
<evidence type="ECO:0000256" key="4">
    <source>
        <dbReference type="ARBA" id="ARBA00022989"/>
    </source>
</evidence>
<accession>A0AAE4T3M2</accession>
<evidence type="ECO:0000313" key="7">
    <source>
        <dbReference type="EMBL" id="MDV3103943.1"/>
    </source>
</evidence>
<protein>
    <submittedName>
        <fullName evidence="7">ABC transporter permease subunit</fullName>
    </submittedName>
</protein>
<evidence type="ECO:0000256" key="3">
    <source>
        <dbReference type="ARBA" id="ARBA00022692"/>
    </source>
</evidence>
<dbReference type="Proteomes" id="UP001245683">
    <property type="component" value="Unassembled WGS sequence"/>
</dbReference>
<dbReference type="PANTHER" id="PTHR30294:SF29">
    <property type="entry name" value="MULTIDRUG ABC TRANSPORTER PERMEASE YBHS-RELATED"/>
    <property type="match status" value="1"/>
</dbReference>
<proteinExistence type="predicted"/>
<dbReference type="GO" id="GO:0005886">
    <property type="term" value="C:plasma membrane"/>
    <property type="evidence" value="ECO:0007669"/>
    <property type="project" value="UniProtKB-SubCell"/>
</dbReference>
<evidence type="ECO:0000256" key="2">
    <source>
        <dbReference type="ARBA" id="ARBA00022475"/>
    </source>
</evidence>
<feature type="transmembrane region" description="Helical" evidence="6">
    <location>
        <begin position="210"/>
        <end position="235"/>
    </location>
</feature>
<keyword evidence="4 6" id="KW-1133">Transmembrane helix</keyword>
<comment type="subcellular location">
    <subcellularLocation>
        <location evidence="1">Cell membrane</location>
        <topology evidence="1">Multi-pass membrane protein</topology>
    </subcellularLocation>
</comment>
<keyword evidence="2" id="KW-1003">Cell membrane</keyword>
<organism evidence="7 8">
    <name type="scientific">Thermococcus waiotapuensis</name>
    <dbReference type="NCBI Taxonomy" id="90909"/>
    <lineage>
        <taxon>Archaea</taxon>
        <taxon>Methanobacteriati</taxon>
        <taxon>Methanobacteriota</taxon>
        <taxon>Thermococci</taxon>
        <taxon>Thermococcales</taxon>
        <taxon>Thermococcaceae</taxon>
        <taxon>Thermococcus</taxon>
    </lineage>
</organism>
<dbReference type="InterPro" id="IPR051449">
    <property type="entry name" value="ABC-2_transporter_component"/>
</dbReference>
<feature type="transmembrane region" description="Helical" evidence="6">
    <location>
        <begin position="166"/>
        <end position="189"/>
    </location>
</feature>
<evidence type="ECO:0000256" key="5">
    <source>
        <dbReference type="ARBA" id="ARBA00023136"/>
    </source>
</evidence>
<dbReference type="EMBL" id="JAVDZE010000002">
    <property type="protein sequence ID" value="MDV3103943.1"/>
    <property type="molecule type" value="Genomic_DNA"/>
</dbReference>
<dbReference type="RefSeq" id="WP_315341519.1">
    <property type="nucleotide sequence ID" value="NZ_JAVDZE010000002.1"/>
</dbReference>
<dbReference type="GO" id="GO:0140359">
    <property type="term" value="F:ABC-type transporter activity"/>
    <property type="evidence" value="ECO:0007669"/>
    <property type="project" value="InterPro"/>
</dbReference>
<sequence length="386" mass="41473">MGELWIMFRKELMDILRDRRLLTAILLPLILIPVLSGAIGSSGHSTKVAVRVIDNDKGEYSRALVEFLRESGVEINESSRITLVIPAGFSEAIENSTSPRLLIRVSLSNPLDFKRVRSTGTLRALILSFGSGVLPALKQEFMIEVGGGVLNVEPSRYISSLLKSSLAVPFVLFVIAIYASQAVAASVAMERENKTLETLLTLPVSRRSIILAKVFSSIAFSLLVLASLVLSFAVFARFSPGSGGGGGVSLGLVPLLALSAGTFLLFLLMLLTSLLVSLFTLDVRSALSIAGLVEAVYLIPVMVLLSGVEPSGAWEILVKADPGYAPIQAFLSAMVGDYAIALGALLYLLLWNVAVLKLAVWVFNSGILMTKRIDAGSLRWLVRIKV</sequence>